<dbReference type="InterPro" id="IPR036390">
    <property type="entry name" value="WH_DNA-bd_sf"/>
</dbReference>
<evidence type="ECO:0000256" key="1">
    <source>
        <dbReference type="ARBA" id="ARBA00023015"/>
    </source>
</evidence>
<dbReference type="AlphaFoldDB" id="A0A1I0XVY8"/>
<evidence type="ECO:0000313" key="5">
    <source>
        <dbReference type="EMBL" id="SFB05162.1"/>
    </source>
</evidence>
<name>A0A1I0XVY8_9PSEU</name>
<evidence type="ECO:0000313" key="6">
    <source>
        <dbReference type="Proteomes" id="UP000243799"/>
    </source>
</evidence>
<dbReference type="GO" id="GO:0003677">
    <property type="term" value="F:DNA binding"/>
    <property type="evidence" value="ECO:0007669"/>
    <property type="project" value="UniProtKB-KW"/>
</dbReference>
<dbReference type="PRINTS" id="PR00598">
    <property type="entry name" value="HTHMARR"/>
</dbReference>
<keyword evidence="3" id="KW-0804">Transcription</keyword>
<dbReference type="GO" id="GO:0003700">
    <property type="term" value="F:DNA-binding transcription factor activity"/>
    <property type="evidence" value="ECO:0007669"/>
    <property type="project" value="InterPro"/>
</dbReference>
<gene>
    <name evidence="5" type="ORF">SAMN05216266_10458</name>
</gene>
<evidence type="ECO:0000259" key="4">
    <source>
        <dbReference type="PROSITE" id="PS50995"/>
    </source>
</evidence>
<keyword evidence="2 5" id="KW-0238">DNA-binding</keyword>
<dbReference type="InterPro" id="IPR000835">
    <property type="entry name" value="HTH_MarR-typ"/>
</dbReference>
<dbReference type="STRING" id="490629.SAMN05216266_10458"/>
<dbReference type="InterPro" id="IPR036388">
    <property type="entry name" value="WH-like_DNA-bd_sf"/>
</dbReference>
<dbReference type="EMBL" id="FOKG01000004">
    <property type="protein sequence ID" value="SFB05162.1"/>
    <property type="molecule type" value="Genomic_DNA"/>
</dbReference>
<dbReference type="PANTHER" id="PTHR42756:SF1">
    <property type="entry name" value="TRANSCRIPTIONAL REPRESSOR OF EMRAB OPERON"/>
    <property type="match status" value="1"/>
</dbReference>
<dbReference type="SMART" id="SM00347">
    <property type="entry name" value="HTH_MARR"/>
    <property type="match status" value="1"/>
</dbReference>
<reference evidence="6" key="1">
    <citation type="submission" date="2016-10" db="EMBL/GenBank/DDBJ databases">
        <authorList>
            <person name="Varghese N."/>
            <person name="Submissions S."/>
        </authorList>
    </citation>
    <scope>NUCLEOTIDE SEQUENCE [LARGE SCALE GENOMIC DNA]</scope>
    <source>
        <strain evidence="6">CGMCC 4.3568</strain>
    </source>
</reference>
<dbReference type="RefSeq" id="WP_177242526.1">
    <property type="nucleotide sequence ID" value="NZ_FOKG01000004.1"/>
</dbReference>
<proteinExistence type="predicted"/>
<evidence type="ECO:0000256" key="2">
    <source>
        <dbReference type="ARBA" id="ARBA00023125"/>
    </source>
</evidence>
<dbReference type="SUPFAM" id="SSF46785">
    <property type="entry name" value="Winged helix' DNA-binding domain"/>
    <property type="match status" value="1"/>
</dbReference>
<dbReference type="PANTHER" id="PTHR42756">
    <property type="entry name" value="TRANSCRIPTIONAL REGULATOR, MARR"/>
    <property type="match status" value="1"/>
</dbReference>
<sequence>MSTTHPTHLVTSSTGYLMLRLADVIHQRIESLLGQWNLTGRDLRVLSFAYAQPLSQRELCQLAGLDRTTMVAVVDKLEDLGLACRERGSDRRKYIVTLTSHGRAIAEDAIEQLATAEAEFLQPISRAEQQQFHALLTSLFQAHDPTC</sequence>
<dbReference type="PROSITE" id="PS50995">
    <property type="entry name" value="HTH_MARR_2"/>
    <property type="match status" value="1"/>
</dbReference>
<feature type="domain" description="HTH marR-type" evidence="4">
    <location>
        <begin position="11"/>
        <end position="141"/>
    </location>
</feature>
<accession>A0A1I0XVY8</accession>
<organism evidence="5 6">
    <name type="scientific">Amycolatopsis marina</name>
    <dbReference type="NCBI Taxonomy" id="490629"/>
    <lineage>
        <taxon>Bacteria</taxon>
        <taxon>Bacillati</taxon>
        <taxon>Actinomycetota</taxon>
        <taxon>Actinomycetes</taxon>
        <taxon>Pseudonocardiales</taxon>
        <taxon>Pseudonocardiaceae</taxon>
        <taxon>Amycolatopsis</taxon>
    </lineage>
</organism>
<evidence type="ECO:0000256" key="3">
    <source>
        <dbReference type="ARBA" id="ARBA00023163"/>
    </source>
</evidence>
<dbReference type="Pfam" id="PF12802">
    <property type="entry name" value="MarR_2"/>
    <property type="match status" value="1"/>
</dbReference>
<dbReference type="Proteomes" id="UP000243799">
    <property type="component" value="Unassembled WGS sequence"/>
</dbReference>
<keyword evidence="1" id="KW-0805">Transcription regulation</keyword>
<dbReference type="Gene3D" id="1.10.10.10">
    <property type="entry name" value="Winged helix-like DNA-binding domain superfamily/Winged helix DNA-binding domain"/>
    <property type="match status" value="1"/>
</dbReference>
<protein>
    <submittedName>
        <fullName evidence="5">DNA-binding transcriptional regulator, MarR family</fullName>
    </submittedName>
</protein>
<keyword evidence="6" id="KW-1185">Reference proteome</keyword>